<keyword evidence="9" id="KW-0547">Nucleotide-binding</keyword>
<protein>
    <recommendedName>
        <fullName evidence="7">Stimulator of interferon genes protein</fullName>
    </recommendedName>
</protein>
<evidence type="ECO:0000256" key="12">
    <source>
        <dbReference type="ARBA" id="ARBA00023136"/>
    </source>
</evidence>
<reference evidence="17 18" key="1">
    <citation type="submission" date="2024-09" db="EMBL/GenBank/DDBJ databases">
        <title>A chromosome-level genome assembly of Gray's grenadier anchovy, Coilia grayii.</title>
        <authorList>
            <person name="Fu Z."/>
        </authorList>
    </citation>
    <scope>NUCLEOTIDE SEQUENCE [LARGE SCALE GENOMIC DNA]</scope>
    <source>
        <strain evidence="17">G4</strain>
        <tissue evidence="17">Muscle</tissue>
    </source>
</reference>
<proteinExistence type="inferred from homology"/>
<evidence type="ECO:0000259" key="15">
    <source>
        <dbReference type="Pfam" id="PF15009"/>
    </source>
</evidence>
<accession>A0ABD1JPB4</accession>
<comment type="catalytic activity">
    <reaction evidence="13">
        <text>H(+)(in) = H(+)(out)</text>
        <dbReference type="Rhea" id="RHEA:34979"/>
        <dbReference type="ChEBI" id="CHEBI:15378"/>
    </reaction>
</comment>
<dbReference type="InterPro" id="IPR055432">
    <property type="entry name" value="STING_LBD"/>
</dbReference>
<dbReference type="GO" id="GO:0048471">
    <property type="term" value="C:perinuclear region of cytoplasm"/>
    <property type="evidence" value="ECO:0007669"/>
    <property type="project" value="UniProtKB-SubCell"/>
</dbReference>
<evidence type="ECO:0000256" key="3">
    <source>
        <dbReference type="ARBA" id="ARBA00004542"/>
    </source>
</evidence>
<evidence type="ECO:0000256" key="14">
    <source>
        <dbReference type="SAM" id="Phobius"/>
    </source>
</evidence>
<evidence type="ECO:0000256" key="7">
    <source>
        <dbReference type="ARBA" id="ARBA00018708"/>
    </source>
</evidence>
<keyword evidence="18" id="KW-1185">Reference proteome</keyword>
<evidence type="ECO:0000256" key="4">
    <source>
        <dbReference type="ARBA" id="ARBA00004556"/>
    </source>
</evidence>
<keyword evidence="11 14" id="KW-1133">Transmembrane helix</keyword>
<dbReference type="CDD" id="cd22658">
    <property type="entry name" value="STING_C_metazoan-like"/>
    <property type="match status" value="1"/>
</dbReference>
<dbReference type="Proteomes" id="UP001591681">
    <property type="component" value="Unassembled WGS sequence"/>
</dbReference>
<feature type="transmembrane region" description="Helical" evidence="14">
    <location>
        <begin position="76"/>
        <end position="93"/>
    </location>
</feature>
<evidence type="ECO:0000256" key="6">
    <source>
        <dbReference type="ARBA" id="ARBA00009027"/>
    </source>
</evidence>
<keyword evidence="12 14" id="KW-0472">Membrane</keyword>
<dbReference type="FunFam" id="1.20.5.5200:FF:000001">
    <property type="entry name" value="Stimulator of interferon genes protein"/>
    <property type="match status" value="1"/>
</dbReference>
<feature type="domain" description="STING ligand-binding" evidence="15">
    <location>
        <begin position="179"/>
        <end position="367"/>
    </location>
</feature>
<dbReference type="PANTHER" id="PTHR34339:SF1">
    <property type="entry name" value="STIMULATOR OF INTERFERON GENES PROTEIN"/>
    <property type="match status" value="1"/>
</dbReference>
<evidence type="ECO:0000313" key="18">
    <source>
        <dbReference type="Proteomes" id="UP001591681"/>
    </source>
</evidence>
<evidence type="ECO:0000256" key="2">
    <source>
        <dbReference type="ARBA" id="ARBA00004477"/>
    </source>
</evidence>
<dbReference type="GO" id="GO:0005789">
    <property type="term" value="C:endoplasmic reticulum membrane"/>
    <property type="evidence" value="ECO:0007669"/>
    <property type="project" value="UniProtKB-SubCell"/>
</dbReference>
<evidence type="ECO:0000256" key="8">
    <source>
        <dbReference type="ARBA" id="ARBA00022692"/>
    </source>
</evidence>
<evidence type="ECO:0000313" key="17">
    <source>
        <dbReference type="EMBL" id="KAL2088621.1"/>
    </source>
</evidence>
<dbReference type="Gene3D" id="3.40.50.12100">
    <property type="entry name" value="Stimulator of interferon genes protein"/>
    <property type="match status" value="1"/>
</dbReference>
<dbReference type="GO" id="GO:0000421">
    <property type="term" value="C:autophagosome membrane"/>
    <property type="evidence" value="ECO:0007669"/>
    <property type="project" value="UniProtKB-SubCell"/>
</dbReference>
<dbReference type="GO" id="GO:0000139">
    <property type="term" value="C:Golgi membrane"/>
    <property type="evidence" value="ECO:0007669"/>
    <property type="project" value="UniProtKB-SubCell"/>
</dbReference>
<evidence type="ECO:0000256" key="11">
    <source>
        <dbReference type="ARBA" id="ARBA00022989"/>
    </source>
</evidence>
<comment type="similarity">
    <text evidence="6">Belongs to the STING family.</text>
</comment>
<dbReference type="InterPro" id="IPR038623">
    <property type="entry name" value="STING_C_sf"/>
</dbReference>
<evidence type="ECO:0000259" key="16">
    <source>
        <dbReference type="Pfam" id="PF23417"/>
    </source>
</evidence>
<name>A0ABD1JPB4_9TELE</name>
<dbReference type="Pfam" id="PF23417">
    <property type="entry name" value="STING_TM"/>
    <property type="match status" value="1"/>
</dbReference>
<evidence type="ECO:0000256" key="9">
    <source>
        <dbReference type="ARBA" id="ARBA00022741"/>
    </source>
</evidence>
<evidence type="ECO:0000256" key="13">
    <source>
        <dbReference type="ARBA" id="ARBA00024169"/>
    </source>
</evidence>
<dbReference type="InterPro" id="IPR047191">
    <property type="entry name" value="STING_C_chordates"/>
</dbReference>
<evidence type="ECO:0000256" key="1">
    <source>
        <dbReference type="ARBA" id="ARBA00004457"/>
    </source>
</evidence>
<dbReference type="Pfam" id="PF15009">
    <property type="entry name" value="STING_LBD"/>
    <property type="match status" value="1"/>
</dbReference>
<dbReference type="GO" id="GO:0000166">
    <property type="term" value="F:nucleotide binding"/>
    <property type="evidence" value="ECO:0007669"/>
    <property type="project" value="UniProtKB-KW"/>
</dbReference>
<dbReference type="Gene3D" id="1.20.5.5200">
    <property type="match status" value="1"/>
</dbReference>
<dbReference type="InterPro" id="IPR029158">
    <property type="entry name" value="STING"/>
</dbReference>
<evidence type="ECO:0000256" key="5">
    <source>
        <dbReference type="ARBA" id="ARBA00004653"/>
    </source>
</evidence>
<keyword evidence="10" id="KW-0256">Endoplasmic reticulum</keyword>
<dbReference type="EMBL" id="JBHFQA010000013">
    <property type="protein sequence ID" value="KAL2088621.1"/>
    <property type="molecule type" value="Genomic_DNA"/>
</dbReference>
<evidence type="ECO:0000256" key="10">
    <source>
        <dbReference type="ARBA" id="ARBA00022824"/>
    </source>
</evidence>
<organism evidence="17 18">
    <name type="scientific">Coilia grayii</name>
    <name type="common">Gray's grenadier anchovy</name>
    <dbReference type="NCBI Taxonomy" id="363190"/>
    <lineage>
        <taxon>Eukaryota</taxon>
        <taxon>Metazoa</taxon>
        <taxon>Chordata</taxon>
        <taxon>Craniata</taxon>
        <taxon>Vertebrata</taxon>
        <taxon>Euteleostomi</taxon>
        <taxon>Actinopterygii</taxon>
        <taxon>Neopterygii</taxon>
        <taxon>Teleostei</taxon>
        <taxon>Clupei</taxon>
        <taxon>Clupeiformes</taxon>
        <taxon>Clupeoidei</taxon>
        <taxon>Engraulidae</taxon>
        <taxon>Coilinae</taxon>
        <taxon>Coilia</taxon>
    </lineage>
</organism>
<feature type="domain" description="STING transmembrane" evidence="16">
    <location>
        <begin position="80"/>
        <end position="176"/>
    </location>
</feature>
<dbReference type="GO" id="GO:0033116">
    <property type="term" value="C:endoplasmic reticulum-Golgi intermediate compartment membrane"/>
    <property type="evidence" value="ECO:0007669"/>
    <property type="project" value="UniProtKB-SubCell"/>
</dbReference>
<dbReference type="PANTHER" id="PTHR34339">
    <property type="entry name" value="STIMULATOR OF INTERFERON GENES PROTEIN"/>
    <property type="match status" value="1"/>
</dbReference>
<sequence>MIQSHNISYCVCVCVSYCVYVCVYEWPQMNVYEAVVPKRRGPLPQVCGMVMCVVCFLLGSVCMSGVPGLGQAAEQALYGLCIGVVLHGACLLVEEATAHFTQRYNGNVIGLLKACVCWQARACVCVLAVACVLRGEALSVGELGSVLIIASCYLLLKTTGVLAPSATEMSEISESQQMNVAHGLAWSFYLGYLKLVLPLLEAAVEKYNVQRRGLSAEGALGGPWASRLHILLPLSASVCAHLEDDDPRVCFHDNLPPMEMDRAGVRKRVFKNSVYSIRDANGQAHYCILESATPLLTLHQMSEEGSAGFGVSERRQQVLLFYRTLRGILEASPDCRNHYRLILLDDTNASEPHFLSTEILKHLRQQEGEEFSMIQPMAHSTLPQQEKGLVVANGTTPPLPNQPMSSTTLMISGLPRTLQSEPEENSEY</sequence>
<gene>
    <name evidence="17" type="ORF">ACEWY4_015520</name>
</gene>
<comment type="subcellular location">
    <subcellularLocation>
        <location evidence="4">Cytoplasm</location>
        <location evidence="4">Perinuclear region</location>
    </subcellularLocation>
    <subcellularLocation>
        <location evidence="3">Cytoplasmic vesicle</location>
        <location evidence="3">Autophagosome membrane</location>
        <topology evidence="3">Multi-pass membrane protein</topology>
    </subcellularLocation>
    <subcellularLocation>
        <location evidence="2">Endoplasmic reticulum membrane</location>
        <topology evidence="2">Multi-pass membrane protein</topology>
    </subcellularLocation>
    <subcellularLocation>
        <location evidence="1">Endoplasmic reticulum-Golgi intermediate compartment membrane</location>
        <topology evidence="1">Multi-pass membrane protein</topology>
    </subcellularLocation>
    <subcellularLocation>
        <location evidence="5">Golgi apparatus membrane</location>
        <topology evidence="5">Multi-pass membrane protein</topology>
    </subcellularLocation>
</comment>
<dbReference type="InterPro" id="IPR055434">
    <property type="entry name" value="STING_TM"/>
</dbReference>
<keyword evidence="8 14" id="KW-0812">Transmembrane</keyword>
<comment type="caution">
    <text evidence="17">The sequence shown here is derived from an EMBL/GenBank/DDBJ whole genome shotgun (WGS) entry which is preliminary data.</text>
</comment>
<dbReference type="FunFam" id="3.40.50.12100:FF:000001">
    <property type="entry name" value="Stimulator of interferon genes protein"/>
    <property type="match status" value="1"/>
</dbReference>
<dbReference type="AlphaFoldDB" id="A0ABD1JPB4"/>
<feature type="transmembrane region" description="Helical" evidence="14">
    <location>
        <begin position="46"/>
        <end position="70"/>
    </location>
</feature>
<feature type="transmembrane region" description="Helical" evidence="14">
    <location>
        <begin position="6"/>
        <end position="26"/>
    </location>
</feature>